<feature type="region of interest" description="Disordered" evidence="1">
    <location>
        <begin position="1"/>
        <end position="77"/>
    </location>
</feature>
<evidence type="ECO:0000256" key="1">
    <source>
        <dbReference type="SAM" id="MobiDB-lite"/>
    </source>
</evidence>
<sequence>GSATPWGRRRPPRGGDPGGERRERGSAREGQERQQHARAGEPGQGIGEVARRRPVRHVQQLVQPDGDGRRGDGRRRR</sequence>
<accession>K0TBE8</accession>
<evidence type="ECO:0000313" key="3">
    <source>
        <dbReference type="Proteomes" id="UP000266841"/>
    </source>
</evidence>
<name>K0TBE8_THAOC</name>
<feature type="non-terminal residue" evidence="2">
    <location>
        <position position="1"/>
    </location>
</feature>
<organism evidence="2 3">
    <name type="scientific">Thalassiosira oceanica</name>
    <name type="common">Marine diatom</name>
    <dbReference type="NCBI Taxonomy" id="159749"/>
    <lineage>
        <taxon>Eukaryota</taxon>
        <taxon>Sar</taxon>
        <taxon>Stramenopiles</taxon>
        <taxon>Ochrophyta</taxon>
        <taxon>Bacillariophyta</taxon>
        <taxon>Coscinodiscophyceae</taxon>
        <taxon>Thalassiosirophycidae</taxon>
        <taxon>Thalassiosirales</taxon>
        <taxon>Thalassiosiraceae</taxon>
        <taxon>Thalassiosira</taxon>
    </lineage>
</organism>
<protein>
    <submittedName>
        <fullName evidence="2">Uncharacterized protein</fullName>
    </submittedName>
</protein>
<keyword evidence="3" id="KW-1185">Reference proteome</keyword>
<dbReference type="Proteomes" id="UP000266841">
    <property type="component" value="Unassembled WGS sequence"/>
</dbReference>
<comment type="caution">
    <text evidence="2">The sequence shown here is derived from an EMBL/GenBank/DDBJ whole genome shotgun (WGS) entry which is preliminary data.</text>
</comment>
<evidence type="ECO:0000313" key="2">
    <source>
        <dbReference type="EMBL" id="EJK67792.1"/>
    </source>
</evidence>
<dbReference type="EMBL" id="AGNL01012626">
    <property type="protein sequence ID" value="EJK67792.1"/>
    <property type="molecule type" value="Genomic_DNA"/>
</dbReference>
<proteinExistence type="predicted"/>
<reference evidence="2 3" key="1">
    <citation type="journal article" date="2012" name="Genome Biol.">
        <title>Genome and low-iron response of an oceanic diatom adapted to chronic iron limitation.</title>
        <authorList>
            <person name="Lommer M."/>
            <person name="Specht M."/>
            <person name="Roy A.S."/>
            <person name="Kraemer L."/>
            <person name="Andreson R."/>
            <person name="Gutowska M.A."/>
            <person name="Wolf J."/>
            <person name="Bergner S.V."/>
            <person name="Schilhabel M.B."/>
            <person name="Klostermeier U.C."/>
            <person name="Beiko R.G."/>
            <person name="Rosenstiel P."/>
            <person name="Hippler M."/>
            <person name="Laroche J."/>
        </authorList>
    </citation>
    <scope>NUCLEOTIDE SEQUENCE [LARGE SCALE GENOMIC DNA]</scope>
    <source>
        <strain evidence="2 3">CCMP1005</strain>
    </source>
</reference>
<feature type="compositionally biased region" description="Basic and acidic residues" evidence="1">
    <location>
        <begin position="18"/>
        <end position="39"/>
    </location>
</feature>
<dbReference type="AlphaFoldDB" id="K0TBE8"/>
<gene>
    <name evidence="2" type="ORF">THAOC_11131</name>
</gene>